<feature type="region of interest" description="Disordered" evidence="2">
    <location>
        <begin position="24"/>
        <end position="43"/>
    </location>
</feature>
<dbReference type="EMBL" id="UINC01001385">
    <property type="protein sequence ID" value="SUZ79408.1"/>
    <property type="molecule type" value="Genomic_DNA"/>
</dbReference>
<dbReference type="AlphaFoldDB" id="A0A381QKJ9"/>
<feature type="compositionally biased region" description="Low complexity" evidence="2">
    <location>
        <begin position="66"/>
        <end position="78"/>
    </location>
</feature>
<keyword evidence="1" id="KW-0378">Hydrolase</keyword>
<evidence type="ECO:0000259" key="3">
    <source>
        <dbReference type="PROSITE" id="PS51462"/>
    </source>
</evidence>
<accession>A0A381QKJ9</accession>
<dbReference type="PROSITE" id="PS51462">
    <property type="entry name" value="NUDIX"/>
    <property type="match status" value="1"/>
</dbReference>
<dbReference type="Gene3D" id="3.90.79.10">
    <property type="entry name" value="Nucleoside Triphosphate Pyrophosphohydrolase"/>
    <property type="match status" value="1"/>
</dbReference>
<dbReference type="InterPro" id="IPR020084">
    <property type="entry name" value="NUDIX_hydrolase_CS"/>
</dbReference>
<evidence type="ECO:0000256" key="1">
    <source>
        <dbReference type="ARBA" id="ARBA00022801"/>
    </source>
</evidence>
<sequence length="304" mass="33652">VSPAARACGAIALFWRQSRLGYDSGRSVQGQTRSRNSCHSAGRAAYRRDPEVPNLYVPSSTSVCGSSQSSVGSPVGTPADVTDAANSNGDEPYALRLKYRRAPECVKLKATCHPRLLPGSTFMNNLPEVLDVNTIARTRLFHIESVDLMFGNGQYAQFERFMGEGSGSVLVIPMPDPQHLLLLREYAVGCERYELGFVRGRIDTGESPRDAALREMREEIGYTAHEIVELAAVGLTPAYSNYRTMIFLARGLYPDPLPGDEPEPLETMGWPLRQLDQLRGRDDFTDARSLLATYLVDDYVRAEK</sequence>
<dbReference type="NCBIfam" id="NF008736">
    <property type="entry name" value="PRK11762.1"/>
    <property type="match status" value="1"/>
</dbReference>
<name>A0A381QKJ9_9ZZZZ</name>
<dbReference type="GO" id="GO:0016787">
    <property type="term" value="F:hydrolase activity"/>
    <property type="evidence" value="ECO:0007669"/>
    <property type="project" value="UniProtKB-KW"/>
</dbReference>
<evidence type="ECO:0000256" key="2">
    <source>
        <dbReference type="SAM" id="MobiDB-lite"/>
    </source>
</evidence>
<protein>
    <recommendedName>
        <fullName evidence="3">Nudix hydrolase domain-containing protein</fullName>
    </recommendedName>
</protein>
<feature type="non-terminal residue" evidence="4">
    <location>
        <position position="1"/>
    </location>
</feature>
<dbReference type="PROSITE" id="PS00893">
    <property type="entry name" value="NUDIX_BOX"/>
    <property type="match status" value="1"/>
</dbReference>
<dbReference type="SUPFAM" id="SSF55811">
    <property type="entry name" value="Nudix"/>
    <property type="match status" value="1"/>
</dbReference>
<dbReference type="Pfam" id="PF00293">
    <property type="entry name" value="NUDIX"/>
    <property type="match status" value="1"/>
</dbReference>
<reference evidence="4" key="1">
    <citation type="submission" date="2018-05" db="EMBL/GenBank/DDBJ databases">
        <authorList>
            <person name="Lanie J.A."/>
            <person name="Ng W.-L."/>
            <person name="Kazmierczak K.M."/>
            <person name="Andrzejewski T.M."/>
            <person name="Davidsen T.M."/>
            <person name="Wayne K.J."/>
            <person name="Tettelin H."/>
            <person name="Glass J.I."/>
            <person name="Rusch D."/>
            <person name="Podicherti R."/>
            <person name="Tsui H.-C.T."/>
            <person name="Winkler M.E."/>
        </authorList>
    </citation>
    <scope>NUCLEOTIDE SEQUENCE</scope>
</reference>
<dbReference type="InterPro" id="IPR000086">
    <property type="entry name" value="NUDIX_hydrolase_dom"/>
</dbReference>
<gene>
    <name evidence="4" type="ORF">METZ01_LOCUS32262</name>
</gene>
<feature type="region of interest" description="Disordered" evidence="2">
    <location>
        <begin position="66"/>
        <end position="87"/>
    </location>
</feature>
<feature type="domain" description="Nudix hydrolase" evidence="3">
    <location>
        <begin position="161"/>
        <end position="295"/>
    </location>
</feature>
<proteinExistence type="predicted"/>
<dbReference type="InterPro" id="IPR015797">
    <property type="entry name" value="NUDIX_hydrolase-like_dom_sf"/>
</dbReference>
<organism evidence="4">
    <name type="scientific">marine metagenome</name>
    <dbReference type="NCBI Taxonomy" id="408172"/>
    <lineage>
        <taxon>unclassified sequences</taxon>
        <taxon>metagenomes</taxon>
        <taxon>ecological metagenomes</taxon>
    </lineage>
</organism>
<feature type="compositionally biased region" description="Polar residues" evidence="2">
    <location>
        <begin position="26"/>
        <end position="39"/>
    </location>
</feature>
<evidence type="ECO:0000313" key="4">
    <source>
        <dbReference type="EMBL" id="SUZ79408.1"/>
    </source>
</evidence>